<feature type="transmembrane region" description="Helical" evidence="1">
    <location>
        <begin position="410"/>
        <end position="435"/>
    </location>
</feature>
<evidence type="ECO:0000313" key="2">
    <source>
        <dbReference type="EMBL" id="KGX92771.1"/>
    </source>
</evidence>
<feature type="transmembrane region" description="Helical" evidence="1">
    <location>
        <begin position="251"/>
        <end position="275"/>
    </location>
</feature>
<feature type="transmembrane region" description="Helical" evidence="1">
    <location>
        <begin position="441"/>
        <end position="463"/>
    </location>
</feature>
<dbReference type="AlphaFoldDB" id="A0A0A5GHM6"/>
<accession>A0A0A5GHM6</accession>
<dbReference type="RefSeq" id="WP_026800330.1">
    <property type="nucleotide sequence ID" value="NZ_AULI01000007.1"/>
</dbReference>
<evidence type="ECO:0000256" key="1">
    <source>
        <dbReference type="SAM" id="Phobius"/>
    </source>
</evidence>
<feature type="transmembrane region" description="Helical" evidence="1">
    <location>
        <begin position="512"/>
        <end position="530"/>
    </location>
</feature>
<keyword evidence="1" id="KW-0472">Membrane</keyword>
<feature type="transmembrane region" description="Helical" evidence="1">
    <location>
        <begin position="325"/>
        <end position="347"/>
    </location>
</feature>
<dbReference type="InterPro" id="IPR031599">
    <property type="entry name" value="ABC_tran_2"/>
</dbReference>
<protein>
    <submittedName>
        <fullName evidence="2">Uncharacterized protein</fullName>
    </submittedName>
</protein>
<keyword evidence="3" id="KW-1185">Reference proteome</keyword>
<feature type="transmembrane region" description="Helical" evidence="1">
    <location>
        <begin position="367"/>
        <end position="389"/>
    </location>
</feature>
<evidence type="ECO:0000313" key="3">
    <source>
        <dbReference type="Proteomes" id="UP000030528"/>
    </source>
</evidence>
<organism evidence="2 3">
    <name type="scientific">Pontibacillus halophilus JSM 076056 = DSM 19796</name>
    <dbReference type="NCBI Taxonomy" id="1385510"/>
    <lineage>
        <taxon>Bacteria</taxon>
        <taxon>Bacillati</taxon>
        <taxon>Bacillota</taxon>
        <taxon>Bacilli</taxon>
        <taxon>Bacillales</taxon>
        <taxon>Bacillaceae</taxon>
        <taxon>Pontibacillus</taxon>
    </lineage>
</organism>
<proteinExistence type="predicted"/>
<feature type="transmembrane region" description="Helical" evidence="1">
    <location>
        <begin position="67"/>
        <end position="93"/>
    </location>
</feature>
<name>A0A0A5GHM6_9BACI</name>
<dbReference type="Pfam" id="PF16949">
    <property type="entry name" value="ABC_tran_2"/>
    <property type="match status" value="1"/>
</dbReference>
<feature type="transmembrane region" description="Helical" evidence="1">
    <location>
        <begin position="189"/>
        <end position="207"/>
    </location>
</feature>
<dbReference type="eggNOG" id="ENOG502Z8T8">
    <property type="taxonomic scope" value="Bacteria"/>
</dbReference>
<dbReference type="OrthoDB" id="138672at2"/>
<comment type="caution">
    <text evidence="2">The sequence shown here is derived from an EMBL/GenBank/DDBJ whole genome shotgun (WGS) entry which is preliminary data.</text>
</comment>
<dbReference type="STRING" id="1385510.GCA_000425205_01939"/>
<dbReference type="EMBL" id="AVPE01000005">
    <property type="protein sequence ID" value="KGX92771.1"/>
    <property type="molecule type" value="Genomic_DNA"/>
</dbReference>
<sequence length="546" mass="60791">MNKAFLLFRLMVKLHFSMRDKDSKYKVGVAIAIMAALPLGAVLLYLLGTIVSNAYALLEPLGQDSLIIAVALFGAAFAVLFFTIFSILSSFYFSEDIESYLPMPFQPYQIIIGKSLSPLLKGYLYSTLLLGPVFFFYGSQAGGGLLYVLTSVLVLATFPIIPFILIALLMMVVMRYANIAKNKDRTKTIAGFIGILFAIGINILVRLNQSSEEVGQDLAQWLSGQNDLLWNITKVLPNTYVATQMLTADNLGWSIVSTLAFLLITAVAVALYISVGQRLYFKGVRGIQSGSKGKQMKELTSDHMKGSTPFWSLIRRDIKTIFRTPAFFIQCVVNNMTLPLLLVVILFMDGNLQLIRTNLQTMDQGHVLLLALGATIVTIGSNPTATSSISREGANWFAFLYMPITTKTVFYSKAFVAFLIQWIGLVFVGGIMIWFLQGFSIILPLWLLLSGIINWISSIYGLILDSSQPNLHWNDEQQVFRSLMPFMSLIMQALAGSVLIIILWVLPFVQGVWITFAILLSVLLLTLWGMNDWLKRKSQASLHSIK</sequence>
<feature type="transmembrane region" description="Helical" evidence="1">
    <location>
        <begin position="483"/>
        <end position="506"/>
    </location>
</feature>
<feature type="transmembrane region" description="Helical" evidence="1">
    <location>
        <begin position="122"/>
        <end position="139"/>
    </location>
</feature>
<feature type="transmembrane region" description="Helical" evidence="1">
    <location>
        <begin position="27"/>
        <end position="47"/>
    </location>
</feature>
<keyword evidence="1" id="KW-0812">Transmembrane</keyword>
<reference evidence="2 3" key="1">
    <citation type="submission" date="2013-08" db="EMBL/GenBank/DDBJ databases">
        <authorList>
            <person name="Huang J."/>
            <person name="Wang G."/>
        </authorList>
    </citation>
    <scope>NUCLEOTIDE SEQUENCE [LARGE SCALE GENOMIC DNA]</scope>
    <source>
        <strain evidence="2 3">JSM 076056</strain>
    </source>
</reference>
<dbReference type="Proteomes" id="UP000030528">
    <property type="component" value="Unassembled WGS sequence"/>
</dbReference>
<gene>
    <name evidence="2" type="ORF">N781_14570</name>
</gene>
<feature type="transmembrane region" description="Helical" evidence="1">
    <location>
        <begin position="145"/>
        <end position="177"/>
    </location>
</feature>
<keyword evidence="1" id="KW-1133">Transmembrane helix</keyword>